<protein>
    <submittedName>
        <fullName evidence="2">Uncharacterized protein</fullName>
    </submittedName>
</protein>
<accession>A0A6A4IPC0</accession>
<organism evidence="2 3">
    <name type="scientific">Gymnopus androsaceus JB14</name>
    <dbReference type="NCBI Taxonomy" id="1447944"/>
    <lineage>
        <taxon>Eukaryota</taxon>
        <taxon>Fungi</taxon>
        <taxon>Dikarya</taxon>
        <taxon>Basidiomycota</taxon>
        <taxon>Agaricomycotina</taxon>
        <taxon>Agaricomycetes</taxon>
        <taxon>Agaricomycetidae</taxon>
        <taxon>Agaricales</taxon>
        <taxon>Marasmiineae</taxon>
        <taxon>Omphalotaceae</taxon>
        <taxon>Gymnopus</taxon>
    </lineage>
</organism>
<sequence length="148" mass="16336">MDDDEEDKPSFRTVVMDQIAVLRKQLDKPEEAKPSTSIEETVASPVNVPLSPTSRPLPQPWRSSEQHIRFRPALRNDPSKYFTSRNTLDALKVRRAYANAANAANALRVPGGFGEDDPFSQVPPLPGSANDFLANNTLPGISGYWTSN</sequence>
<reference evidence="2" key="1">
    <citation type="journal article" date="2019" name="Environ. Microbiol.">
        <title>Fungal ecological strategies reflected in gene transcription - a case study of two litter decomposers.</title>
        <authorList>
            <person name="Barbi F."/>
            <person name="Kohler A."/>
            <person name="Barry K."/>
            <person name="Baskaran P."/>
            <person name="Daum C."/>
            <person name="Fauchery L."/>
            <person name="Ihrmark K."/>
            <person name="Kuo A."/>
            <person name="LaButti K."/>
            <person name="Lipzen A."/>
            <person name="Morin E."/>
            <person name="Grigoriev I.V."/>
            <person name="Henrissat B."/>
            <person name="Lindahl B."/>
            <person name="Martin F."/>
        </authorList>
    </citation>
    <scope>NUCLEOTIDE SEQUENCE</scope>
    <source>
        <strain evidence="2">JB14</strain>
    </source>
</reference>
<keyword evidence="3" id="KW-1185">Reference proteome</keyword>
<dbReference type="EMBL" id="ML769386">
    <property type="protein sequence ID" value="KAE9410155.1"/>
    <property type="molecule type" value="Genomic_DNA"/>
</dbReference>
<gene>
    <name evidence="2" type="ORF">BT96DRAFT_912997</name>
</gene>
<feature type="region of interest" description="Disordered" evidence="1">
    <location>
        <begin position="25"/>
        <end position="64"/>
    </location>
</feature>
<proteinExistence type="predicted"/>
<dbReference type="Proteomes" id="UP000799118">
    <property type="component" value="Unassembled WGS sequence"/>
</dbReference>
<dbReference type="AlphaFoldDB" id="A0A6A4IPC0"/>
<evidence type="ECO:0000313" key="3">
    <source>
        <dbReference type="Proteomes" id="UP000799118"/>
    </source>
</evidence>
<name>A0A6A4IPC0_9AGAR</name>
<evidence type="ECO:0000313" key="2">
    <source>
        <dbReference type="EMBL" id="KAE9410155.1"/>
    </source>
</evidence>
<evidence type="ECO:0000256" key="1">
    <source>
        <dbReference type="SAM" id="MobiDB-lite"/>
    </source>
</evidence>